<dbReference type="PANTHER" id="PTHR47141:SF1">
    <property type="entry name" value="CYSTATIN-F"/>
    <property type="match status" value="1"/>
</dbReference>
<dbReference type="OMA" id="WLQHFEV"/>
<reference evidence="5" key="2">
    <citation type="submission" date="2025-09" db="UniProtKB">
        <authorList>
            <consortium name="Ensembl"/>
        </authorList>
    </citation>
    <scope>IDENTIFICATION</scope>
</reference>
<evidence type="ECO:0000256" key="3">
    <source>
        <dbReference type="SAM" id="SignalP"/>
    </source>
</evidence>
<dbReference type="CDD" id="cd00042">
    <property type="entry name" value="CY"/>
    <property type="match status" value="1"/>
</dbReference>
<evidence type="ECO:0000313" key="5">
    <source>
        <dbReference type="Ensembl" id="ENSMMOP00000010188.1"/>
    </source>
</evidence>
<reference evidence="5" key="1">
    <citation type="submission" date="2025-08" db="UniProtKB">
        <authorList>
            <consortium name="Ensembl"/>
        </authorList>
    </citation>
    <scope>IDENTIFICATION</scope>
</reference>
<dbReference type="Proteomes" id="UP000261620">
    <property type="component" value="Unplaced"/>
</dbReference>
<evidence type="ECO:0000256" key="1">
    <source>
        <dbReference type="ARBA" id="ARBA00009403"/>
    </source>
</evidence>
<dbReference type="InterPro" id="IPR042886">
    <property type="entry name" value="Cystatin-F"/>
</dbReference>
<dbReference type="GO" id="GO:0005794">
    <property type="term" value="C:Golgi apparatus"/>
    <property type="evidence" value="ECO:0007669"/>
    <property type="project" value="TreeGrafter"/>
</dbReference>
<feature type="signal peptide" evidence="3">
    <location>
        <begin position="1"/>
        <end position="20"/>
    </location>
</feature>
<dbReference type="STRING" id="94237.ENSMMOP00000010188"/>
<feature type="domain" description="Cystatin" evidence="4">
    <location>
        <begin position="29"/>
        <end position="141"/>
    </location>
</feature>
<keyword evidence="6" id="KW-1185">Reference proteome</keyword>
<keyword evidence="2" id="KW-1015">Disulfide bond</keyword>
<dbReference type="PANTHER" id="PTHR47141">
    <property type="entry name" value="CYSTATIN-F"/>
    <property type="match status" value="1"/>
</dbReference>
<dbReference type="GO" id="GO:0005783">
    <property type="term" value="C:endoplasmic reticulum"/>
    <property type="evidence" value="ECO:0007669"/>
    <property type="project" value="TreeGrafter"/>
</dbReference>
<feature type="chain" id="PRO_5018766410" description="Cystatin domain-containing protein" evidence="3">
    <location>
        <begin position="21"/>
        <end position="142"/>
    </location>
</feature>
<dbReference type="GO" id="GO:0005615">
    <property type="term" value="C:extracellular space"/>
    <property type="evidence" value="ECO:0007669"/>
    <property type="project" value="TreeGrafter"/>
</dbReference>
<dbReference type="InterPro" id="IPR000010">
    <property type="entry name" value="Cystatin_dom"/>
</dbReference>
<dbReference type="Ensembl" id="ENSMMOT00000010368.1">
    <property type="protein sequence ID" value="ENSMMOP00000010188.1"/>
    <property type="gene ID" value="ENSMMOG00000007872.1"/>
</dbReference>
<sequence>MGVKILRLVSLLALLGKNNCLVGSKHGSVLPGAPINISRDDAGLKQVVLNATYYYNNRSNDAFLFKPAGILSAQRQVVKGIKYLVDFEISRTVCHKRNNRKNLTTCDFQPEGHLHQTLRCHHEVWLIPWENIAKTKVLFCRS</sequence>
<dbReference type="SMART" id="SM00043">
    <property type="entry name" value="CY"/>
    <property type="match status" value="1"/>
</dbReference>
<dbReference type="Pfam" id="PF00031">
    <property type="entry name" value="Cystatin"/>
    <property type="match status" value="1"/>
</dbReference>
<dbReference type="AlphaFoldDB" id="A0A3Q3W795"/>
<evidence type="ECO:0000259" key="4">
    <source>
        <dbReference type="SMART" id="SM00043"/>
    </source>
</evidence>
<dbReference type="GO" id="GO:1903979">
    <property type="term" value="P:negative regulation of microglial cell activation"/>
    <property type="evidence" value="ECO:0007669"/>
    <property type="project" value="TreeGrafter"/>
</dbReference>
<name>A0A3Q3W795_MOLML</name>
<proteinExistence type="inferred from homology"/>
<dbReference type="InterPro" id="IPR046350">
    <property type="entry name" value="Cystatin_sf"/>
</dbReference>
<comment type="similarity">
    <text evidence="1">Belongs to the cystatin family.</text>
</comment>
<dbReference type="GO" id="GO:0005770">
    <property type="term" value="C:late endosome"/>
    <property type="evidence" value="ECO:0007669"/>
    <property type="project" value="TreeGrafter"/>
</dbReference>
<dbReference type="GO" id="GO:0004869">
    <property type="term" value="F:cysteine-type endopeptidase inhibitor activity"/>
    <property type="evidence" value="ECO:0007669"/>
    <property type="project" value="InterPro"/>
</dbReference>
<dbReference type="GO" id="GO:0005764">
    <property type="term" value="C:lysosome"/>
    <property type="evidence" value="ECO:0007669"/>
    <property type="project" value="TreeGrafter"/>
</dbReference>
<dbReference type="FunFam" id="3.10.450.10:FF:000004">
    <property type="entry name" value="Cystatin C"/>
    <property type="match status" value="1"/>
</dbReference>
<keyword evidence="3" id="KW-0732">Signal</keyword>
<protein>
    <recommendedName>
        <fullName evidence="4">Cystatin domain-containing protein</fullName>
    </recommendedName>
</protein>
<organism evidence="5 6">
    <name type="scientific">Mola mola</name>
    <name type="common">Ocean sunfish</name>
    <name type="synonym">Tetraodon mola</name>
    <dbReference type="NCBI Taxonomy" id="94237"/>
    <lineage>
        <taxon>Eukaryota</taxon>
        <taxon>Metazoa</taxon>
        <taxon>Chordata</taxon>
        <taxon>Craniata</taxon>
        <taxon>Vertebrata</taxon>
        <taxon>Euteleostomi</taxon>
        <taxon>Actinopterygii</taxon>
        <taxon>Neopterygii</taxon>
        <taxon>Teleostei</taxon>
        <taxon>Neoteleostei</taxon>
        <taxon>Acanthomorphata</taxon>
        <taxon>Eupercaria</taxon>
        <taxon>Tetraodontiformes</taxon>
        <taxon>Molidae</taxon>
        <taxon>Mola</taxon>
    </lineage>
</organism>
<dbReference type="GO" id="GO:0031643">
    <property type="term" value="P:positive regulation of myelination"/>
    <property type="evidence" value="ECO:0007669"/>
    <property type="project" value="TreeGrafter"/>
</dbReference>
<accession>A0A3Q3W795</accession>
<evidence type="ECO:0000313" key="6">
    <source>
        <dbReference type="Proteomes" id="UP000261620"/>
    </source>
</evidence>
<dbReference type="Gene3D" id="3.10.450.10">
    <property type="match status" value="1"/>
</dbReference>
<dbReference type="SUPFAM" id="SSF54403">
    <property type="entry name" value="Cystatin/monellin"/>
    <property type="match status" value="1"/>
</dbReference>
<evidence type="ECO:0000256" key="2">
    <source>
        <dbReference type="ARBA" id="ARBA00023157"/>
    </source>
</evidence>
<dbReference type="GO" id="GO:0006955">
    <property type="term" value="P:immune response"/>
    <property type="evidence" value="ECO:0007669"/>
    <property type="project" value="InterPro"/>
</dbReference>